<feature type="transmembrane region" description="Helical" evidence="1">
    <location>
        <begin position="14"/>
        <end position="35"/>
    </location>
</feature>
<organism evidence="2">
    <name type="scientific">hydrothermal vent metagenome</name>
    <dbReference type="NCBI Taxonomy" id="652676"/>
    <lineage>
        <taxon>unclassified sequences</taxon>
        <taxon>metagenomes</taxon>
        <taxon>ecological metagenomes</taxon>
    </lineage>
</organism>
<reference evidence="2" key="1">
    <citation type="submission" date="2018-06" db="EMBL/GenBank/DDBJ databases">
        <authorList>
            <person name="Zhirakovskaya E."/>
        </authorList>
    </citation>
    <scope>NUCLEOTIDE SEQUENCE</scope>
</reference>
<keyword evidence="1" id="KW-0472">Membrane</keyword>
<evidence type="ECO:0000313" key="2">
    <source>
        <dbReference type="EMBL" id="VAV99175.1"/>
    </source>
</evidence>
<keyword evidence="1" id="KW-0812">Transmembrane</keyword>
<evidence type="ECO:0000256" key="1">
    <source>
        <dbReference type="SAM" id="Phobius"/>
    </source>
</evidence>
<sequence>MNVGKPSPGLTRNFANIVAAETIGILWFFYVYLMFIYDETMFGEHHWFTYLSFVGAGLWSLYLIRRLLLFKRVTIALRYAIPTAIIFWNTIEIMGRWHWFKEFWIHPLDYKLESAAVLVAVIGFAVLSVKSARKKENQID</sequence>
<feature type="transmembrane region" description="Helical" evidence="1">
    <location>
        <begin position="115"/>
        <end position="132"/>
    </location>
</feature>
<feature type="transmembrane region" description="Helical" evidence="1">
    <location>
        <begin position="76"/>
        <end position="95"/>
    </location>
</feature>
<feature type="transmembrane region" description="Helical" evidence="1">
    <location>
        <begin position="47"/>
        <end position="64"/>
    </location>
</feature>
<protein>
    <submittedName>
        <fullName evidence="2">Uncharacterized protein</fullName>
    </submittedName>
</protein>
<gene>
    <name evidence="2" type="ORF">MNBD_ALPHA02-1464</name>
</gene>
<dbReference type="AlphaFoldDB" id="A0A3B0SWN0"/>
<dbReference type="EMBL" id="UOED01000132">
    <property type="protein sequence ID" value="VAV99175.1"/>
    <property type="molecule type" value="Genomic_DNA"/>
</dbReference>
<accession>A0A3B0SWN0</accession>
<name>A0A3B0SWN0_9ZZZZ</name>
<keyword evidence="1" id="KW-1133">Transmembrane helix</keyword>
<proteinExistence type="predicted"/>